<dbReference type="RefSeq" id="WP_089673345.1">
    <property type="nucleotide sequence ID" value="NZ_CP024845.1"/>
</dbReference>
<dbReference type="KEGG" id="hae:halTADL_3436"/>
<protein>
    <recommendedName>
        <fullName evidence="3">Helicase</fullName>
    </recommendedName>
</protein>
<dbReference type="EMBL" id="FNYR01000026">
    <property type="protein sequence ID" value="SEJ15683.1"/>
    <property type="molecule type" value="Genomic_DNA"/>
</dbReference>
<evidence type="ECO:0000313" key="2">
    <source>
        <dbReference type="Proteomes" id="UP000198888"/>
    </source>
</evidence>
<dbReference type="Pfam" id="PF19131">
    <property type="entry name" value="DUF5814"/>
    <property type="match status" value="1"/>
</dbReference>
<accession>A0A1H6WFM0</accession>
<gene>
    <name evidence="1" type="ORF">SAMN05444271_1264</name>
</gene>
<proteinExistence type="predicted"/>
<reference evidence="1 2" key="1">
    <citation type="submission" date="2016-10" db="EMBL/GenBank/DDBJ databases">
        <authorList>
            <person name="de Groot N.N."/>
        </authorList>
    </citation>
    <scope>NUCLEOTIDE SEQUENCE [LARGE SCALE GENOMIC DNA]</scope>
    <source>
        <strain evidence="1 2">DSM 22187</strain>
    </source>
</reference>
<sequence>MAITDKIYVKNHRQLASQLETSFPKSAFAGATLDLLFTGNSLANLDTTTQDRVLDFAEDFLDCDCKAHPYCGCAERKFISYLLELRAEGFGPDQIVNVMGDDYMLYAYSGDILSFLDQSVRTLEAAEALAKTEAGSDRSQELYDAKRELTNG</sequence>
<accession>A0A2H4Q6Z6</accession>
<organism evidence="1 2">
    <name type="scientific">Halohasta litchfieldiae</name>
    <dbReference type="NCBI Taxonomy" id="1073996"/>
    <lineage>
        <taxon>Archaea</taxon>
        <taxon>Methanobacteriati</taxon>
        <taxon>Methanobacteriota</taxon>
        <taxon>Stenosarchaea group</taxon>
        <taxon>Halobacteria</taxon>
        <taxon>Halobacteriales</taxon>
        <taxon>Haloferacaceae</taxon>
        <taxon>Halohasta</taxon>
    </lineage>
</organism>
<dbReference type="GeneID" id="35004203"/>
<evidence type="ECO:0000313" key="1">
    <source>
        <dbReference type="EMBL" id="SEJ15683.1"/>
    </source>
</evidence>
<name>A0A1H6WFM0_9EURY</name>
<dbReference type="Proteomes" id="UP000198888">
    <property type="component" value="Unassembled WGS sequence"/>
</dbReference>
<dbReference type="InterPro" id="IPR043852">
    <property type="entry name" value="DUF5814"/>
</dbReference>
<evidence type="ECO:0008006" key="3">
    <source>
        <dbReference type="Google" id="ProtNLM"/>
    </source>
</evidence>
<dbReference type="AlphaFoldDB" id="A0A1H6WFM0"/>
<dbReference type="STRING" id="1073996.SAMN05444271_1264"/>
<keyword evidence="2" id="KW-1185">Reference proteome</keyword>
<dbReference type="OrthoDB" id="115795at2157"/>